<name>A0AAD5T921_9FUNG</name>
<sequence length="709" mass="79429">MSTKENTQQPEAEINGEENADLQLQQLDIMQQLRAAAVALSTVTPFQNSQRQSISQPQQQQQQQQQREQQQIHHHHQAKYARPSQLAVPTSTSNSASAIVVTNNETAVVSHPDGLALLLLLDASRDALSRSRSAKAATADHKASLDAAVLAEKNLMYERDHLRREIAKMRAYELSTGLHRRSWLAFFPFLSVLSQFRFRKSYISKASSSKYVFTDIDLIPVTDFNQSVASGENSDLAVSTDEHHLMLNRLTFEMRERKRLKLEEESLSATRDRIRREFEKARTNLDTLDKDLESLLTVSEPLQVRLGVNVTNKRRQIAKLREGGEVDGNTPTWLIGGADMIQFLPSDLTVLLGKIELWNEFNGIESNLINAEIVKGAKVIPVHDNANVIENVESMQIDDDRVNNQISNSYIDANGTSSIKEKPIDTSIYHKYSVKMSFQLQADSDEKTGTKITLHFIHKPIPNVCIVTASLTVISDQSKATEYQKTVSLKISLENLPPFSNEPISIDDLEDDNANPDESQSVYGWAQELCETAEKYDENGDRVDEIIVAARQREELDVMEKIIFAIRQRVSEIENVRNAIEGVVGDGVSGIDRRDEKTDSLTLGWKNTVDTDRRSCISGSFVIRNRSRNIGYAFSCRIGYFGVEGLNAQFQFVEQDNENGLIELNASTKIIELLQVVNKSPKEGLRSGGGLANGSELIGVRQMLELIDG</sequence>
<gene>
    <name evidence="6" type="ORF">HK100_012820</name>
</gene>
<dbReference type="AlphaFoldDB" id="A0AAD5T921"/>
<keyword evidence="4" id="KW-0175">Coiled coil</keyword>
<feature type="compositionally biased region" description="Low complexity" evidence="5">
    <location>
        <begin position="48"/>
        <end position="69"/>
    </location>
</feature>
<keyword evidence="7" id="KW-1185">Reference proteome</keyword>
<dbReference type="PANTHER" id="PTHR13375:SF3">
    <property type="entry name" value="THO COMPLEX SUBUNIT 5 HOMOLOG"/>
    <property type="match status" value="1"/>
</dbReference>
<protein>
    <submittedName>
        <fullName evidence="6">Uncharacterized protein</fullName>
    </submittedName>
</protein>
<evidence type="ECO:0000256" key="1">
    <source>
        <dbReference type="ARBA" id="ARBA00004123"/>
    </source>
</evidence>
<dbReference type="Pfam" id="PF09766">
    <property type="entry name" value="FmiP_Thoc5"/>
    <property type="match status" value="1"/>
</dbReference>
<dbReference type="Proteomes" id="UP001211907">
    <property type="component" value="Unassembled WGS sequence"/>
</dbReference>
<evidence type="ECO:0000313" key="7">
    <source>
        <dbReference type="Proteomes" id="UP001211907"/>
    </source>
</evidence>
<comment type="caution">
    <text evidence="6">The sequence shown here is derived from an EMBL/GenBank/DDBJ whole genome shotgun (WGS) entry which is preliminary data.</text>
</comment>
<evidence type="ECO:0000313" key="6">
    <source>
        <dbReference type="EMBL" id="KAJ3138213.1"/>
    </source>
</evidence>
<proteinExistence type="inferred from homology"/>
<comment type="subcellular location">
    <subcellularLocation>
        <location evidence="1">Nucleus</location>
    </subcellularLocation>
</comment>
<evidence type="ECO:0000256" key="2">
    <source>
        <dbReference type="ARBA" id="ARBA00008044"/>
    </source>
</evidence>
<feature type="region of interest" description="Disordered" evidence="5">
    <location>
        <begin position="48"/>
        <end position="89"/>
    </location>
</feature>
<keyword evidence="3" id="KW-0539">Nucleus</keyword>
<dbReference type="GO" id="GO:0006406">
    <property type="term" value="P:mRNA export from nucleus"/>
    <property type="evidence" value="ECO:0007669"/>
    <property type="project" value="TreeGrafter"/>
</dbReference>
<dbReference type="GO" id="GO:0000445">
    <property type="term" value="C:THO complex part of transcription export complex"/>
    <property type="evidence" value="ECO:0007669"/>
    <property type="project" value="TreeGrafter"/>
</dbReference>
<organism evidence="6 7">
    <name type="scientific">Physocladia obscura</name>
    <dbReference type="NCBI Taxonomy" id="109957"/>
    <lineage>
        <taxon>Eukaryota</taxon>
        <taxon>Fungi</taxon>
        <taxon>Fungi incertae sedis</taxon>
        <taxon>Chytridiomycota</taxon>
        <taxon>Chytridiomycota incertae sedis</taxon>
        <taxon>Chytridiomycetes</taxon>
        <taxon>Chytridiales</taxon>
        <taxon>Chytriomycetaceae</taxon>
        <taxon>Physocladia</taxon>
    </lineage>
</organism>
<feature type="non-terminal residue" evidence="6">
    <location>
        <position position="709"/>
    </location>
</feature>
<dbReference type="PANTHER" id="PTHR13375">
    <property type="entry name" value="FMS INTERACTING PROTEIN"/>
    <property type="match status" value="1"/>
</dbReference>
<evidence type="ECO:0000256" key="5">
    <source>
        <dbReference type="SAM" id="MobiDB-lite"/>
    </source>
</evidence>
<accession>A0AAD5T921</accession>
<dbReference type="InterPro" id="IPR019163">
    <property type="entry name" value="THO_Thoc5"/>
</dbReference>
<reference evidence="6" key="1">
    <citation type="submission" date="2020-05" db="EMBL/GenBank/DDBJ databases">
        <title>Phylogenomic resolution of chytrid fungi.</title>
        <authorList>
            <person name="Stajich J.E."/>
            <person name="Amses K."/>
            <person name="Simmons R."/>
            <person name="Seto K."/>
            <person name="Myers J."/>
            <person name="Bonds A."/>
            <person name="Quandt C.A."/>
            <person name="Barry K."/>
            <person name="Liu P."/>
            <person name="Grigoriev I."/>
            <person name="Longcore J.E."/>
            <person name="James T.Y."/>
        </authorList>
    </citation>
    <scope>NUCLEOTIDE SEQUENCE</scope>
    <source>
        <strain evidence="6">JEL0513</strain>
    </source>
</reference>
<evidence type="ECO:0000256" key="4">
    <source>
        <dbReference type="SAM" id="Coils"/>
    </source>
</evidence>
<dbReference type="GO" id="GO:0003729">
    <property type="term" value="F:mRNA binding"/>
    <property type="evidence" value="ECO:0007669"/>
    <property type="project" value="TreeGrafter"/>
</dbReference>
<feature type="coiled-coil region" evidence="4">
    <location>
        <begin position="257"/>
        <end position="291"/>
    </location>
</feature>
<evidence type="ECO:0000256" key="3">
    <source>
        <dbReference type="ARBA" id="ARBA00023242"/>
    </source>
</evidence>
<comment type="similarity">
    <text evidence="2">Belongs to the THOC5 family.</text>
</comment>
<dbReference type="EMBL" id="JADGJH010000097">
    <property type="protein sequence ID" value="KAJ3138213.1"/>
    <property type="molecule type" value="Genomic_DNA"/>
</dbReference>